<dbReference type="SUPFAM" id="SSF48439">
    <property type="entry name" value="Protein prenylyltransferase"/>
    <property type="match status" value="1"/>
</dbReference>
<accession>A0A1H3VZX5</accession>
<dbReference type="EMBL" id="FNRA01000001">
    <property type="protein sequence ID" value="SDZ79754.1"/>
    <property type="molecule type" value="Genomic_DNA"/>
</dbReference>
<protein>
    <recommendedName>
        <fullName evidence="3">Tetratricopeptide repeat-containing protein</fullName>
    </recommendedName>
</protein>
<dbReference type="OrthoDB" id="679100at2"/>
<dbReference type="AlphaFoldDB" id="A0A1H3VZX5"/>
<dbReference type="InterPro" id="IPR011990">
    <property type="entry name" value="TPR-like_helical_dom_sf"/>
</dbReference>
<evidence type="ECO:0000313" key="2">
    <source>
        <dbReference type="Proteomes" id="UP000198850"/>
    </source>
</evidence>
<name>A0A1H3VZX5_9SPHI</name>
<keyword evidence="2" id="KW-1185">Reference proteome</keyword>
<organism evidence="1 2">
    <name type="scientific">Pedobacter hartonius</name>
    <dbReference type="NCBI Taxonomy" id="425514"/>
    <lineage>
        <taxon>Bacteria</taxon>
        <taxon>Pseudomonadati</taxon>
        <taxon>Bacteroidota</taxon>
        <taxon>Sphingobacteriia</taxon>
        <taxon>Sphingobacteriales</taxon>
        <taxon>Sphingobacteriaceae</taxon>
        <taxon>Pedobacter</taxon>
    </lineage>
</organism>
<dbReference type="STRING" id="425514.SAMN05443550_10111"/>
<dbReference type="Gene3D" id="1.25.40.10">
    <property type="entry name" value="Tetratricopeptide repeat domain"/>
    <property type="match status" value="1"/>
</dbReference>
<dbReference type="Proteomes" id="UP000198850">
    <property type="component" value="Unassembled WGS sequence"/>
</dbReference>
<reference evidence="1 2" key="1">
    <citation type="submission" date="2016-10" db="EMBL/GenBank/DDBJ databases">
        <authorList>
            <person name="de Groot N.N."/>
        </authorList>
    </citation>
    <scope>NUCLEOTIDE SEQUENCE [LARGE SCALE GENOMIC DNA]</scope>
    <source>
        <strain evidence="1 2">DSM 19033</strain>
    </source>
</reference>
<evidence type="ECO:0008006" key="3">
    <source>
        <dbReference type="Google" id="ProtNLM"/>
    </source>
</evidence>
<gene>
    <name evidence="1" type="ORF">SAMN05443550_10111</name>
</gene>
<evidence type="ECO:0000313" key="1">
    <source>
        <dbReference type="EMBL" id="SDZ79754.1"/>
    </source>
</evidence>
<sequence length="143" mass="16582">MPVKQSIKSKQQFDSALALEKSGDIQGALKLYGKSVTTDPSNSHAWNRQMILFRKIRSKEEEVKLIKTAIGEYQSAAQSRQEEWLKENRQKADSTRELASLLGMLEPSGLPKKYDKILEQWQTRLYLLEYRIKNSRKKKKAPK</sequence>
<dbReference type="RefSeq" id="WP_090554043.1">
    <property type="nucleotide sequence ID" value="NZ_FNRA01000001.1"/>
</dbReference>
<proteinExistence type="predicted"/>